<evidence type="ECO:0000256" key="2">
    <source>
        <dbReference type="ARBA" id="ARBA00023157"/>
    </source>
</evidence>
<evidence type="ECO:0000256" key="3">
    <source>
        <dbReference type="RuleBase" id="RU364104"/>
    </source>
</evidence>
<feature type="compositionally biased region" description="Polar residues" evidence="4">
    <location>
        <begin position="57"/>
        <end position="72"/>
    </location>
</feature>
<sequence length="111" mass="13145">MHPNLSDPNYIDCTDIIAALSNCHQELNFMERQFGCNNIQESMNKCLHEARMLQRKQNNAKARNDNSLSQRIKNVKPEDAFGAERGREIREEYARQYRLKRERDVSFTINR</sequence>
<evidence type="ECO:0000313" key="5">
    <source>
        <dbReference type="EMBL" id="KAK7204776.1"/>
    </source>
</evidence>
<protein>
    <recommendedName>
        <fullName evidence="3">COX assembly mitochondrial protein</fullName>
    </recommendedName>
</protein>
<gene>
    <name evidence="5" type="ORF">BZA70DRAFT_290093</name>
</gene>
<keyword evidence="3" id="KW-0143">Chaperone</keyword>
<proteinExistence type="inferred from homology"/>
<evidence type="ECO:0000256" key="1">
    <source>
        <dbReference type="ARBA" id="ARBA00007347"/>
    </source>
</evidence>
<name>A0ABR1F4K2_9ASCO</name>
<dbReference type="Pfam" id="PF08583">
    <property type="entry name" value="Cmc1"/>
    <property type="match status" value="1"/>
</dbReference>
<keyword evidence="3" id="KW-0472">Membrane</keyword>
<dbReference type="EMBL" id="JBBJBU010000007">
    <property type="protein sequence ID" value="KAK7204776.1"/>
    <property type="molecule type" value="Genomic_DNA"/>
</dbReference>
<organism evidence="5 6">
    <name type="scientific">Myxozyma melibiosi</name>
    <dbReference type="NCBI Taxonomy" id="54550"/>
    <lineage>
        <taxon>Eukaryota</taxon>
        <taxon>Fungi</taxon>
        <taxon>Dikarya</taxon>
        <taxon>Ascomycota</taxon>
        <taxon>Saccharomycotina</taxon>
        <taxon>Lipomycetes</taxon>
        <taxon>Lipomycetales</taxon>
        <taxon>Lipomycetaceae</taxon>
        <taxon>Myxozyma</taxon>
    </lineage>
</organism>
<evidence type="ECO:0000313" key="6">
    <source>
        <dbReference type="Proteomes" id="UP001498771"/>
    </source>
</evidence>
<keyword evidence="2" id="KW-1015">Disulfide bond</keyword>
<comment type="subcellular location">
    <subcellularLocation>
        <location evidence="3">Mitochondrion inner membrane</location>
    </subcellularLocation>
</comment>
<comment type="similarity">
    <text evidence="1 3">Belongs to the CMC family.</text>
</comment>
<accession>A0ABR1F4K2</accession>
<comment type="function">
    <text evidence="3">Required for mitochondrial cytochrome c oxidase (COX) assembly and respiration.</text>
</comment>
<evidence type="ECO:0000256" key="4">
    <source>
        <dbReference type="SAM" id="MobiDB-lite"/>
    </source>
</evidence>
<keyword evidence="3" id="KW-0999">Mitochondrion inner membrane</keyword>
<dbReference type="GeneID" id="90039694"/>
<comment type="caution">
    <text evidence="5">The sequence shown here is derived from an EMBL/GenBank/DDBJ whole genome shotgun (WGS) entry which is preliminary data.</text>
</comment>
<reference evidence="5 6" key="1">
    <citation type="submission" date="2024-03" db="EMBL/GenBank/DDBJ databases">
        <title>Genome-scale model development and genomic sequencing of the oleaginous clade Lipomyces.</title>
        <authorList>
            <consortium name="Lawrence Berkeley National Laboratory"/>
            <person name="Czajka J.J."/>
            <person name="Han Y."/>
            <person name="Kim J."/>
            <person name="Mondo S.J."/>
            <person name="Hofstad B.A."/>
            <person name="Robles A."/>
            <person name="Haridas S."/>
            <person name="Riley R."/>
            <person name="LaButti K."/>
            <person name="Pangilinan J."/>
            <person name="Andreopoulos W."/>
            <person name="Lipzen A."/>
            <person name="Yan J."/>
            <person name="Wang M."/>
            <person name="Ng V."/>
            <person name="Grigoriev I.V."/>
            <person name="Spatafora J.W."/>
            <person name="Magnuson J.K."/>
            <person name="Baker S.E."/>
            <person name="Pomraning K.R."/>
        </authorList>
    </citation>
    <scope>NUCLEOTIDE SEQUENCE [LARGE SCALE GENOMIC DNA]</scope>
    <source>
        <strain evidence="5 6">Phaff 52-87</strain>
    </source>
</reference>
<dbReference type="RefSeq" id="XP_064767809.1">
    <property type="nucleotide sequence ID" value="XM_064914182.1"/>
</dbReference>
<keyword evidence="3" id="KW-0496">Mitochondrion</keyword>
<feature type="region of interest" description="Disordered" evidence="4">
    <location>
        <begin position="57"/>
        <end position="79"/>
    </location>
</feature>
<dbReference type="Proteomes" id="UP001498771">
    <property type="component" value="Unassembled WGS sequence"/>
</dbReference>
<keyword evidence="6" id="KW-1185">Reference proteome</keyword>
<dbReference type="InterPro" id="IPR013892">
    <property type="entry name" value="Cyt_c_biogenesis_Cmc1-like"/>
</dbReference>